<comment type="similarity">
    <text evidence="1">Belongs to the spermidine/spermine synthase family.</text>
</comment>
<keyword evidence="7" id="KW-1185">Reference proteome</keyword>
<dbReference type="SUPFAM" id="SSF53335">
    <property type="entry name" value="S-adenosyl-L-methionine-dependent methyltransferases"/>
    <property type="match status" value="1"/>
</dbReference>
<evidence type="ECO:0000259" key="5">
    <source>
        <dbReference type="PROSITE" id="PS51006"/>
    </source>
</evidence>
<evidence type="ECO:0000256" key="1">
    <source>
        <dbReference type="ARBA" id="ARBA00007867"/>
    </source>
</evidence>
<name>A0A857MM27_9BACT</name>
<protein>
    <recommendedName>
        <fullName evidence="5">PABS domain-containing protein</fullName>
    </recommendedName>
</protein>
<evidence type="ECO:0000256" key="2">
    <source>
        <dbReference type="ARBA" id="ARBA00022679"/>
    </source>
</evidence>
<dbReference type="GO" id="GO:0006596">
    <property type="term" value="P:polyamine biosynthetic process"/>
    <property type="evidence" value="ECO:0007669"/>
    <property type="project" value="UniProtKB-UniRule"/>
</dbReference>
<dbReference type="PROSITE" id="PS51006">
    <property type="entry name" value="PABS_2"/>
    <property type="match status" value="1"/>
</dbReference>
<feature type="domain" description="PABS" evidence="5">
    <location>
        <begin position="43"/>
        <end position="105"/>
    </location>
</feature>
<feature type="active site" description="Proton acceptor" evidence="4">
    <location>
        <position position="93"/>
    </location>
</feature>
<gene>
    <name evidence="6" type="ORF">GII36_00455</name>
</gene>
<dbReference type="KEGG" id="mama:GII36_00455"/>
<evidence type="ECO:0000256" key="3">
    <source>
        <dbReference type="ARBA" id="ARBA00023115"/>
    </source>
</evidence>
<reference evidence="6" key="1">
    <citation type="journal article" date="2021" name="Nat. Microbiol.">
        <title>Cocultivation of an ultrasmall environmental parasitic bacterium with lytic ability against bacteria associated with wastewater foams.</title>
        <authorList>
            <person name="Batinovic S."/>
            <person name="Rose J.J.A."/>
            <person name="Ratcliffe J."/>
            <person name="Seviour R.J."/>
            <person name="Petrovski S."/>
        </authorList>
    </citation>
    <scope>NUCLEOTIDE SEQUENCE</scope>
    <source>
        <strain evidence="6">JR1</strain>
    </source>
</reference>
<dbReference type="Gene3D" id="3.40.50.150">
    <property type="entry name" value="Vaccinia Virus protein VP39"/>
    <property type="match status" value="1"/>
</dbReference>
<accession>A0A857MM27</accession>
<organism evidence="6 7">
    <name type="scientific">Candidatus Mycosynbacter amalyticus</name>
    <dbReference type="NCBI Taxonomy" id="2665156"/>
    <lineage>
        <taxon>Bacteria</taxon>
        <taxon>Candidatus Saccharimonadota</taxon>
        <taxon>Candidatus Saccharimonadota incertae sedis</taxon>
        <taxon>Candidatus Mycosynbacter</taxon>
    </lineage>
</organism>
<evidence type="ECO:0000256" key="4">
    <source>
        <dbReference type="PROSITE-ProRule" id="PRU00354"/>
    </source>
</evidence>
<dbReference type="EMBL" id="CP045921">
    <property type="protein sequence ID" value="QHN42329.1"/>
    <property type="molecule type" value="Genomic_DNA"/>
</dbReference>
<keyword evidence="2 4" id="KW-0808">Transferase</keyword>
<dbReference type="InterPro" id="IPR030374">
    <property type="entry name" value="PABS"/>
</dbReference>
<dbReference type="AlphaFoldDB" id="A0A857MM27"/>
<dbReference type="GO" id="GO:0016740">
    <property type="term" value="F:transferase activity"/>
    <property type="evidence" value="ECO:0007669"/>
    <property type="project" value="UniProtKB-UniRule"/>
</dbReference>
<keyword evidence="3 4" id="KW-0620">Polyamine biosynthesis</keyword>
<evidence type="ECO:0000313" key="6">
    <source>
        <dbReference type="EMBL" id="QHN42329.1"/>
    </source>
</evidence>
<dbReference type="Proteomes" id="UP001059824">
    <property type="component" value="Chromosome"/>
</dbReference>
<evidence type="ECO:0000313" key="7">
    <source>
        <dbReference type="Proteomes" id="UP001059824"/>
    </source>
</evidence>
<dbReference type="InterPro" id="IPR029063">
    <property type="entry name" value="SAM-dependent_MTases_sf"/>
</dbReference>
<sequence>MLVHQAVGRFDRADPSEATDTHARRRYVYTTAANSASISSLSHIDVVEIDPKLVEVAREHFYYRDPSNVTLTFTDARTYVNQTKQRYDIVVVDVYGTTRIFRLLL</sequence>
<dbReference type="Pfam" id="PF01564">
    <property type="entry name" value="Spermine_synth"/>
    <property type="match status" value="1"/>
</dbReference>
<proteinExistence type="inferred from homology"/>